<dbReference type="STRING" id="46731.A0A3M6UI69"/>
<sequence>MFTLDDLGQNSTFHGLKAIYYMLLSFAGQLTHQRFSSARGISLESQWIPRSLNEKADHLSRFCDKDESICFPASESLPRFNSKFASPGSSGVNALVQDWSDENNYLIWPVFWPDFVVFVARFGSRSSFRDQSLRRLVPGLLRLQLGSKAPSTVSMYKSGWLKWRKWASSKNGKPVNLQAFYGRDGILPHWSCPTGRPLVKSSVEAAKRKLARPVQPKEPLFADRVQAIADA</sequence>
<proteinExistence type="predicted"/>
<gene>
    <name evidence="1" type="ORF">pdam_00025053</name>
</gene>
<name>A0A3M6UI69_POCDA</name>
<reference evidence="1 2" key="1">
    <citation type="journal article" date="2018" name="Sci. Rep.">
        <title>Comparative analysis of the Pocillopora damicornis genome highlights role of immune system in coral evolution.</title>
        <authorList>
            <person name="Cunning R."/>
            <person name="Bay R.A."/>
            <person name="Gillette P."/>
            <person name="Baker A.C."/>
            <person name="Traylor-Knowles N."/>
        </authorList>
    </citation>
    <scope>NUCLEOTIDE SEQUENCE [LARGE SCALE GENOMIC DNA]</scope>
    <source>
        <strain evidence="1">RSMAS</strain>
        <tissue evidence="1">Whole animal</tissue>
    </source>
</reference>
<accession>A0A3M6UI69</accession>
<protein>
    <submittedName>
        <fullName evidence="1">Uncharacterized protein</fullName>
    </submittedName>
</protein>
<dbReference type="EMBL" id="RCHS01001469">
    <property type="protein sequence ID" value="RMX53336.1"/>
    <property type="molecule type" value="Genomic_DNA"/>
</dbReference>
<feature type="non-terminal residue" evidence="1">
    <location>
        <position position="231"/>
    </location>
</feature>
<dbReference type="Proteomes" id="UP000275408">
    <property type="component" value="Unassembled WGS sequence"/>
</dbReference>
<organism evidence="1 2">
    <name type="scientific">Pocillopora damicornis</name>
    <name type="common">Cauliflower coral</name>
    <name type="synonym">Millepora damicornis</name>
    <dbReference type="NCBI Taxonomy" id="46731"/>
    <lineage>
        <taxon>Eukaryota</taxon>
        <taxon>Metazoa</taxon>
        <taxon>Cnidaria</taxon>
        <taxon>Anthozoa</taxon>
        <taxon>Hexacorallia</taxon>
        <taxon>Scleractinia</taxon>
        <taxon>Astrocoeniina</taxon>
        <taxon>Pocilloporidae</taxon>
        <taxon>Pocillopora</taxon>
    </lineage>
</organism>
<evidence type="ECO:0000313" key="2">
    <source>
        <dbReference type="Proteomes" id="UP000275408"/>
    </source>
</evidence>
<dbReference type="AlphaFoldDB" id="A0A3M6UI69"/>
<evidence type="ECO:0000313" key="1">
    <source>
        <dbReference type="EMBL" id="RMX53336.1"/>
    </source>
</evidence>
<comment type="caution">
    <text evidence="1">The sequence shown here is derived from an EMBL/GenBank/DDBJ whole genome shotgun (WGS) entry which is preliminary data.</text>
</comment>
<keyword evidence="2" id="KW-1185">Reference proteome</keyword>